<dbReference type="SUPFAM" id="SSF52540">
    <property type="entry name" value="P-loop containing nucleoside triphosphate hydrolases"/>
    <property type="match status" value="1"/>
</dbReference>
<dbReference type="Pfam" id="PF05872">
    <property type="entry name" value="HerA_C"/>
    <property type="match status" value="1"/>
</dbReference>
<reference evidence="4" key="1">
    <citation type="journal article" date="2019" name="Int. J. Syst. Evol. Microbiol.">
        <title>The Global Catalogue of Microorganisms (GCM) 10K type strain sequencing project: providing services to taxonomists for standard genome sequencing and annotation.</title>
        <authorList>
            <consortium name="The Broad Institute Genomics Platform"/>
            <consortium name="The Broad Institute Genome Sequencing Center for Infectious Disease"/>
            <person name="Wu L."/>
            <person name="Ma J."/>
        </authorList>
    </citation>
    <scope>NUCLEOTIDE SEQUENCE [LARGE SCALE GENOMIC DNA]</scope>
    <source>
        <strain evidence="4">KCTC 42739</strain>
    </source>
</reference>
<dbReference type="Gene3D" id="3.40.50.300">
    <property type="entry name" value="P-loop containing nucleotide triphosphate hydrolases"/>
    <property type="match status" value="2"/>
</dbReference>
<dbReference type="Proteomes" id="UP001595713">
    <property type="component" value="Unassembled WGS sequence"/>
</dbReference>
<dbReference type="EMBL" id="JBHRXP010000002">
    <property type="protein sequence ID" value="MFC3579412.1"/>
    <property type="molecule type" value="Genomic_DNA"/>
</dbReference>
<comment type="caution">
    <text evidence="3">The sequence shown here is derived from an EMBL/GenBank/DDBJ whole genome shotgun (WGS) entry which is preliminary data.</text>
</comment>
<dbReference type="InterPro" id="IPR033186">
    <property type="entry name" value="HerA_C"/>
</dbReference>
<evidence type="ECO:0000256" key="1">
    <source>
        <dbReference type="SAM" id="Coils"/>
    </source>
</evidence>
<dbReference type="PROSITE" id="PS50222">
    <property type="entry name" value="EF_HAND_2"/>
    <property type="match status" value="1"/>
</dbReference>
<keyword evidence="4" id="KW-1185">Reference proteome</keyword>
<accession>A0ABV7ST16</accession>
<protein>
    <submittedName>
        <fullName evidence="3">DUF853 domain-containing protein</fullName>
    </submittedName>
</protein>
<evidence type="ECO:0000313" key="4">
    <source>
        <dbReference type="Proteomes" id="UP001595713"/>
    </source>
</evidence>
<feature type="domain" description="EF-hand" evidence="2">
    <location>
        <begin position="141"/>
        <end position="176"/>
    </location>
</feature>
<organism evidence="3 4">
    <name type="scientific">Sphingomonas hylomeconis</name>
    <dbReference type="NCBI Taxonomy" id="1395958"/>
    <lineage>
        <taxon>Bacteria</taxon>
        <taxon>Pseudomonadati</taxon>
        <taxon>Pseudomonadota</taxon>
        <taxon>Alphaproteobacteria</taxon>
        <taxon>Sphingomonadales</taxon>
        <taxon>Sphingomonadaceae</taxon>
        <taxon>Sphingomonas</taxon>
    </lineage>
</organism>
<dbReference type="PANTHER" id="PTHR30121:SF6">
    <property type="entry name" value="SLR6007 PROTEIN"/>
    <property type="match status" value="1"/>
</dbReference>
<evidence type="ECO:0000313" key="3">
    <source>
        <dbReference type="EMBL" id="MFC3579412.1"/>
    </source>
</evidence>
<feature type="coiled-coil region" evidence="1">
    <location>
        <begin position="442"/>
        <end position="482"/>
    </location>
</feature>
<keyword evidence="1" id="KW-0175">Coiled coil</keyword>
<evidence type="ECO:0000259" key="2">
    <source>
        <dbReference type="PROSITE" id="PS50222"/>
    </source>
</evidence>
<name>A0ABV7ST16_9SPHN</name>
<dbReference type="InterPro" id="IPR051162">
    <property type="entry name" value="T4SS_component"/>
</dbReference>
<dbReference type="PANTHER" id="PTHR30121">
    <property type="entry name" value="UNCHARACTERIZED PROTEIN YJGR-RELATED"/>
    <property type="match status" value="1"/>
</dbReference>
<sequence length="559" mass="59515">MADGPIFIGPIFIGSGPGGEHPQQLELKRANRHGLIAGATGTGKTVTLQGIIEGFSARGVPCFVADVKGDLSGLAMAGSPLAKSHAIFAARAAEIGDTDWSYADNPVQFWDLYGEQGHPIRTTVSETGPLLLARLLDLNEVQEGVLNIAFHVADQDGLLLLDLDDLQAMLVHCGERAAELTTTYGNVSKPSLGTIQRALLQLRSQGADHFFGEPALDLDDFIGVDDTGRGIVNILAADKLMASPKLYSTFLLWLMSELFEHLPEIGDPDKPTLCFFFDEAHLLFDEAPKALLEKIEQVVRLIRSKGVGIYFITQNPIDIPDTVAGQLGNRVQHALRAFTPRDQAAVKSAATTFRANPGIDVETAITELKVGEALVSLLLPDGAPSPVERTLIKPPRSRVGPVTPVERGVLIQTDPIGDKYDALVDRESAEELLAGKAAEAKAAAAEAKAQTEADKAAALQAKDDAKAAREAERQRLADQREADRQARLAAQAEKAVEREAANSPWNRAVTSATRSVSSAVGRSVANEVTKAVFGSSRSKAGGIVGGLVRGVLGGLFRGR</sequence>
<dbReference type="InterPro" id="IPR027417">
    <property type="entry name" value="P-loop_NTPase"/>
</dbReference>
<proteinExistence type="predicted"/>
<dbReference type="CDD" id="cd01127">
    <property type="entry name" value="TrwB_TraG_TraD_VirD4"/>
    <property type="match status" value="1"/>
</dbReference>
<dbReference type="InterPro" id="IPR002048">
    <property type="entry name" value="EF_hand_dom"/>
</dbReference>
<gene>
    <name evidence="3" type="ORF">ACFONA_04480</name>
</gene>
<dbReference type="RefSeq" id="WP_261295620.1">
    <property type="nucleotide sequence ID" value="NZ_JANQBK010000017.1"/>
</dbReference>